<dbReference type="PANTHER" id="PTHR22674:SF6">
    <property type="entry name" value="NTPASE KAP FAMILY P-LOOP DOMAIN-CONTAINING PROTEIN 1"/>
    <property type="match status" value="1"/>
</dbReference>
<evidence type="ECO:0000313" key="4">
    <source>
        <dbReference type="EMBL" id="MDR7091119.1"/>
    </source>
</evidence>
<sequence length="857" mass="96429">MNSSDDRGYRSALYQLIDSDTHWALQTIPLIAMRNALRILPAVAWDGHINFWMSESNDNRVEHLAAVISVDAIFQLLQKGNSDPFVHGEFKGEEPVVRMAHNSIRTVRRAIEFMERFSSPESFTTGFSVSHSMVGALLSITRVYNGELGSLGSAKYAAQAVIESMGGIAAVRSDQKAKSDIHAALEHDIDRAINFTSKNIVEFSIYPIWQEIPEWYVESVNKLIDVADSLERSKGQEREWQIIEFGIRYLKEQAGIVEPGKSQINSAGSRRQLPEATSNEDHLNRQPLISALAAVLAHKSNSEHQTIGLLGDWGVGKSTWLRLLKKELLAEHKEQAYLFGEFNAWAYEHTDNLQAGIAQEVIKALSSPATRLEDIGHALADQIKESKFAFSKRWLGWKYDRAILTAKFAVQLNGGELLKLAFLLMLALCPLVFSIPELISEYLASKAATQSQALYRGAGVVGNALWFLGFGVYFVKEFPKLFANPLAKEMLTYLRLPDYAKHLGTVPVMRKNIETLCNIRLKSSSEKPTRLLFVVDDLDRCGHDGIVKVFEAVRLVLDIKNVTVIIAVDQHIALAALALHYEEVAKHHKLKNPNAIARDYLAKVIHLPIILANPMGADIESYLKRLWLASTSKEDHEIVEKEQLDYVQQMVAVREKLESERAVASSSKGNSEMQSVNEPSLRTADGAQFINNDALPARDPKELVYSSVNQNDIERPEVATLSAAQRRAFIFWLNYFALTNPRQVKRLNNTYNLLLNCYNDVDRLPILTDLPEPMPKTLFPMMMALITMEYLNSMGDWDLRNALRSQLFIHSVDGKDAELNVTPLTKEFISAFHLLLSEHDGLVEKVRPFVLPAIEMR</sequence>
<dbReference type="InterPro" id="IPR011646">
    <property type="entry name" value="KAP_P-loop"/>
</dbReference>
<dbReference type="EMBL" id="JAVDVX010000006">
    <property type="protein sequence ID" value="MDR7091119.1"/>
    <property type="molecule type" value="Genomic_DNA"/>
</dbReference>
<gene>
    <name evidence="4" type="ORF">J2X05_003154</name>
</gene>
<feature type="transmembrane region" description="Helical" evidence="2">
    <location>
        <begin position="455"/>
        <end position="475"/>
    </location>
</feature>
<evidence type="ECO:0000256" key="2">
    <source>
        <dbReference type="SAM" id="Phobius"/>
    </source>
</evidence>
<dbReference type="Gene3D" id="3.40.50.300">
    <property type="entry name" value="P-loop containing nucleotide triphosphate hydrolases"/>
    <property type="match status" value="1"/>
</dbReference>
<accession>A0ABU1V103</accession>
<feature type="transmembrane region" description="Helical" evidence="2">
    <location>
        <begin position="417"/>
        <end position="435"/>
    </location>
</feature>
<feature type="domain" description="KAP NTPase" evidence="3">
    <location>
        <begin position="285"/>
        <end position="753"/>
    </location>
</feature>
<dbReference type="Pfam" id="PF07693">
    <property type="entry name" value="KAP_NTPase"/>
    <property type="match status" value="1"/>
</dbReference>
<dbReference type="SUPFAM" id="SSF52540">
    <property type="entry name" value="P-loop containing nucleoside triphosphate hydrolases"/>
    <property type="match status" value="1"/>
</dbReference>
<organism evidence="4 5">
    <name type="scientific">Cellvibrio fibrivorans</name>
    <dbReference type="NCBI Taxonomy" id="126350"/>
    <lineage>
        <taxon>Bacteria</taxon>
        <taxon>Pseudomonadati</taxon>
        <taxon>Pseudomonadota</taxon>
        <taxon>Gammaproteobacteria</taxon>
        <taxon>Cellvibrionales</taxon>
        <taxon>Cellvibrionaceae</taxon>
        <taxon>Cellvibrio</taxon>
    </lineage>
</organism>
<name>A0ABU1V103_9GAMM</name>
<evidence type="ECO:0000256" key="1">
    <source>
        <dbReference type="SAM" id="MobiDB-lite"/>
    </source>
</evidence>
<reference evidence="4 5" key="1">
    <citation type="submission" date="2023-07" db="EMBL/GenBank/DDBJ databases">
        <title>Sorghum-associated microbial communities from plants grown in Nebraska, USA.</title>
        <authorList>
            <person name="Schachtman D."/>
        </authorList>
    </citation>
    <scope>NUCLEOTIDE SEQUENCE [LARGE SCALE GENOMIC DNA]</scope>
    <source>
        <strain evidence="4 5">BE190</strain>
    </source>
</reference>
<evidence type="ECO:0000313" key="5">
    <source>
        <dbReference type="Proteomes" id="UP001253595"/>
    </source>
</evidence>
<keyword evidence="2" id="KW-0472">Membrane</keyword>
<proteinExistence type="predicted"/>
<comment type="caution">
    <text evidence="4">The sequence shown here is derived from an EMBL/GenBank/DDBJ whole genome shotgun (WGS) entry which is preliminary data.</text>
</comment>
<dbReference type="InterPro" id="IPR052754">
    <property type="entry name" value="NTPase_KAP_P-loop"/>
</dbReference>
<protein>
    <recommendedName>
        <fullName evidence="3">KAP NTPase domain-containing protein</fullName>
    </recommendedName>
</protein>
<evidence type="ECO:0000259" key="3">
    <source>
        <dbReference type="Pfam" id="PF07693"/>
    </source>
</evidence>
<keyword evidence="2" id="KW-1133">Transmembrane helix</keyword>
<dbReference type="InterPro" id="IPR027417">
    <property type="entry name" value="P-loop_NTPase"/>
</dbReference>
<feature type="region of interest" description="Disordered" evidence="1">
    <location>
        <begin position="261"/>
        <end position="281"/>
    </location>
</feature>
<keyword evidence="5" id="KW-1185">Reference proteome</keyword>
<keyword evidence="2" id="KW-0812">Transmembrane</keyword>
<dbReference type="Proteomes" id="UP001253595">
    <property type="component" value="Unassembled WGS sequence"/>
</dbReference>
<dbReference type="RefSeq" id="WP_310074044.1">
    <property type="nucleotide sequence ID" value="NZ_JAVDVX010000006.1"/>
</dbReference>
<dbReference type="PANTHER" id="PTHR22674">
    <property type="entry name" value="NTPASE, KAP FAMILY P-LOOP DOMAIN-CONTAINING 1"/>
    <property type="match status" value="1"/>
</dbReference>